<dbReference type="GO" id="GO:0016853">
    <property type="term" value="F:isomerase activity"/>
    <property type="evidence" value="ECO:0007669"/>
    <property type="project" value="UniProtKB-KW"/>
</dbReference>
<accession>A0A7C4NLV9</accession>
<sequence length="262" mass="29856">MPVYAYSTMMYLKLPPLKAVERLTELGLHVELSYDNFAIFGGRALEDKFMTEILNVSHNLHGYVEVIHTPYDEMEPQKLLTDSGFRRFTKWFNLANKLGVRVAVVHTLKVEEGYGNAFELNIEFLSMLIKEAKDKGVKLAVENRPEKKLFGSKPKDLIRIVEHLGEDVGVCLDLGHAHINRNLQEFFSIGKGVVVIHAHDNDGYRDLHKPPYSGTIKWSLVEAWVTRIKYSNLIVFEVLCKDSVQICDSIVEQVRSTPIANI</sequence>
<keyword evidence="3" id="KW-0413">Isomerase</keyword>
<dbReference type="InterPro" id="IPR050312">
    <property type="entry name" value="IolE/XylAMocC-like"/>
</dbReference>
<gene>
    <name evidence="3" type="ORF">ENU08_04995</name>
    <name evidence="2" type="ORF">ENU41_01385</name>
</gene>
<comment type="caution">
    <text evidence="3">The sequence shown here is derived from an EMBL/GenBank/DDBJ whole genome shotgun (WGS) entry which is preliminary data.</text>
</comment>
<dbReference type="InterPro" id="IPR013022">
    <property type="entry name" value="Xyl_isomerase-like_TIM-brl"/>
</dbReference>
<dbReference type="PANTHER" id="PTHR12110">
    <property type="entry name" value="HYDROXYPYRUVATE ISOMERASE"/>
    <property type="match status" value="1"/>
</dbReference>
<proteinExistence type="predicted"/>
<dbReference type="InterPro" id="IPR036237">
    <property type="entry name" value="Xyl_isomerase-like_sf"/>
</dbReference>
<dbReference type="PANTHER" id="PTHR12110:SF21">
    <property type="entry name" value="XYLOSE ISOMERASE-LIKE TIM BARREL DOMAIN-CONTAINING PROTEIN"/>
    <property type="match status" value="1"/>
</dbReference>
<evidence type="ECO:0000313" key="2">
    <source>
        <dbReference type="EMBL" id="HGQ35318.1"/>
    </source>
</evidence>
<dbReference type="Gene3D" id="3.20.20.150">
    <property type="entry name" value="Divalent-metal-dependent TIM barrel enzymes"/>
    <property type="match status" value="1"/>
</dbReference>
<evidence type="ECO:0000259" key="1">
    <source>
        <dbReference type="Pfam" id="PF01261"/>
    </source>
</evidence>
<dbReference type="Pfam" id="PF01261">
    <property type="entry name" value="AP_endonuc_2"/>
    <property type="match status" value="1"/>
</dbReference>
<dbReference type="EMBL" id="DTBD01000039">
    <property type="protein sequence ID" value="HGQ64582.1"/>
    <property type="molecule type" value="Genomic_DNA"/>
</dbReference>
<evidence type="ECO:0000313" key="3">
    <source>
        <dbReference type="EMBL" id="HGQ64582.1"/>
    </source>
</evidence>
<name>A0A7C4NLV9_9CREN</name>
<feature type="domain" description="Xylose isomerase-like TIM barrel" evidence="1">
    <location>
        <begin position="66"/>
        <end position="239"/>
    </location>
</feature>
<dbReference type="SUPFAM" id="SSF51658">
    <property type="entry name" value="Xylose isomerase-like"/>
    <property type="match status" value="1"/>
</dbReference>
<dbReference type="EMBL" id="DTCK01000010">
    <property type="protein sequence ID" value="HGQ35318.1"/>
    <property type="molecule type" value="Genomic_DNA"/>
</dbReference>
<protein>
    <submittedName>
        <fullName evidence="3">Sugar phosphate isomerase/epimerase</fullName>
    </submittedName>
</protein>
<organism evidence="3">
    <name type="scientific">Ignisphaera aggregans</name>
    <dbReference type="NCBI Taxonomy" id="334771"/>
    <lineage>
        <taxon>Archaea</taxon>
        <taxon>Thermoproteota</taxon>
        <taxon>Thermoprotei</taxon>
        <taxon>Desulfurococcales</taxon>
        <taxon>Desulfurococcaceae</taxon>
        <taxon>Ignisphaera</taxon>
    </lineage>
</organism>
<reference evidence="3" key="1">
    <citation type="journal article" date="2020" name="mSystems">
        <title>Genome- and Community-Level Interaction Insights into Carbon Utilization and Element Cycling Functions of Hydrothermarchaeota in Hydrothermal Sediment.</title>
        <authorList>
            <person name="Zhou Z."/>
            <person name="Liu Y."/>
            <person name="Xu W."/>
            <person name="Pan J."/>
            <person name="Luo Z.H."/>
            <person name="Li M."/>
        </authorList>
    </citation>
    <scope>NUCLEOTIDE SEQUENCE [LARGE SCALE GENOMIC DNA]</scope>
    <source>
        <strain evidence="3">SpSt-637</strain>
        <strain evidence="2">SpSt-667</strain>
    </source>
</reference>
<dbReference type="AlphaFoldDB" id="A0A7C4NLV9"/>